<comment type="caution">
    <text evidence="2">The sequence shown here is derived from an EMBL/GenBank/DDBJ whole genome shotgun (WGS) entry which is preliminary data.</text>
</comment>
<keyword evidence="3" id="KW-1185">Reference proteome</keyword>
<protein>
    <submittedName>
        <fullName evidence="2">Uncharacterized protein</fullName>
    </submittedName>
</protein>
<dbReference type="Proteomes" id="UP000299102">
    <property type="component" value="Unassembled WGS sequence"/>
</dbReference>
<dbReference type="EMBL" id="BGZK01001134">
    <property type="protein sequence ID" value="GBP72140.1"/>
    <property type="molecule type" value="Genomic_DNA"/>
</dbReference>
<organism evidence="2 3">
    <name type="scientific">Eumeta variegata</name>
    <name type="common">Bagworm moth</name>
    <name type="synonym">Eumeta japonica</name>
    <dbReference type="NCBI Taxonomy" id="151549"/>
    <lineage>
        <taxon>Eukaryota</taxon>
        <taxon>Metazoa</taxon>
        <taxon>Ecdysozoa</taxon>
        <taxon>Arthropoda</taxon>
        <taxon>Hexapoda</taxon>
        <taxon>Insecta</taxon>
        <taxon>Pterygota</taxon>
        <taxon>Neoptera</taxon>
        <taxon>Endopterygota</taxon>
        <taxon>Lepidoptera</taxon>
        <taxon>Glossata</taxon>
        <taxon>Ditrysia</taxon>
        <taxon>Tineoidea</taxon>
        <taxon>Psychidae</taxon>
        <taxon>Oiketicinae</taxon>
        <taxon>Eumeta</taxon>
    </lineage>
</organism>
<dbReference type="AlphaFoldDB" id="A0A4C1YAT1"/>
<name>A0A4C1YAT1_EUMVA</name>
<evidence type="ECO:0000313" key="3">
    <source>
        <dbReference type="Proteomes" id="UP000299102"/>
    </source>
</evidence>
<sequence length="163" mass="18291">MPTFYSEAGALNQPSPLLEPGRSTPRRARRFVVAGVDIPSVATIIAGPGPALAHFEVIFASSRGNTVTYDVLTSWGSLVRASRTHPVCPGAWTALTGFRPPSLSNGEKHKKKRSYNNEPAPIRIQVQSQVPASLVDYRKRRWYHFRSRFHRRWIPLTEREAVT</sequence>
<feature type="region of interest" description="Disordered" evidence="1">
    <location>
        <begin position="1"/>
        <end position="23"/>
    </location>
</feature>
<proteinExistence type="predicted"/>
<evidence type="ECO:0000256" key="1">
    <source>
        <dbReference type="SAM" id="MobiDB-lite"/>
    </source>
</evidence>
<evidence type="ECO:0000313" key="2">
    <source>
        <dbReference type="EMBL" id="GBP72140.1"/>
    </source>
</evidence>
<gene>
    <name evidence="2" type="ORF">EVAR_49323_1</name>
</gene>
<accession>A0A4C1YAT1</accession>
<reference evidence="2 3" key="1">
    <citation type="journal article" date="2019" name="Commun. Biol.">
        <title>The bagworm genome reveals a unique fibroin gene that provides high tensile strength.</title>
        <authorList>
            <person name="Kono N."/>
            <person name="Nakamura H."/>
            <person name="Ohtoshi R."/>
            <person name="Tomita M."/>
            <person name="Numata K."/>
            <person name="Arakawa K."/>
        </authorList>
    </citation>
    <scope>NUCLEOTIDE SEQUENCE [LARGE SCALE GENOMIC DNA]</scope>
</reference>